<dbReference type="SUPFAM" id="SSF53850">
    <property type="entry name" value="Periplasmic binding protein-like II"/>
    <property type="match status" value="1"/>
</dbReference>
<dbReference type="RefSeq" id="WP_129390641.1">
    <property type="nucleotide sequence ID" value="NZ_CP035494.1"/>
</dbReference>
<dbReference type="InterPro" id="IPR030678">
    <property type="entry name" value="Peptide/Ni-bd"/>
</dbReference>
<dbReference type="OrthoDB" id="9796817at2"/>
<keyword evidence="3 4" id="KW-0732">Signal</keyword>
<dbReference type="CDD" id="cd08494">
    <property type="entry name" value="PBP2_NikA_DppA_OppA_like_6"/>
    <property type="match status" value="1"/>
</dbReference>
<evidence type="ECO:0000313" key="6">
    <source>
        <dbReference type="EMBL" id="QAY60701.1"/>
    </source>
</evidence>
<dbReference type="Gene3D" id="3.10.105.10">
    <property type="entry name" value="Dipeptide-binding Protein, Domain 3"/>
    <property type="match status" value="1"/>
</dbReference>
<gene>
    <name evidence="6" type="ORF">ET475_12380</name>
</gene>
<dbReference type="Gene3D" id="3.40.190.10">
    <property type="entry name" value="Periplasmic binding protein-like II"/>
    <property type="match status" value="1"/>
</dbReference>
<dbReference type="Gene3D" id="3.90.76.10">
    <property type="entry name" value="Dipeptide-binding Protein, Domain 1"/>
    <property type="match status" value="1"/>
</dbReference>
<evidence type="ECO:0000256" key="4">
    <source>
        <dbReference type="SAM" id="SignalP"/>
    </source>
</evidence>
<dbReference type="GO" id="GO:0043190">
    <property type="term" value="C:ATP-binding cassette (ABC) transporter complex"/>
    <property type="evidence" value="ECO:0007669"/>
    <property type="project" value="InterPro"/>
</dbReference>
<dbReference type="PANTHER" id="PTHR30290:SF9">
    <property type="entry name" value="OLIGOPEPTIDE-BINDING PROTEIN APPA"/>
    <property type="match status" value="1"/>
</dbReference>
<dbReference type="Pfam" id="PF00496">
    <property type="entry name" value="SBP_bac_5"/>
    <property type="match status" value="1"/>
</dbReference>
<feature type="domain" description="Solute-binding protein family 5" evidence="5">
    <location>
        <begin position="83"/>
        <end position="405"/>
    </location>
</feature>
<keyword evidence="7" id="KW-1185">Reference proteome</keyword>
<comment type="similarity">
    <text evidence="1">Belongs to the bacterial solute-binding protein 5 family.</text>
</comment>
<dbReference type="GO" id="GO:0042597">
    <property type="term" value="C:periplasmic space"/>
    <property type="evidence" value="ECO:0007669"/>
    <property type="project" value="UniProtKB-ARBA"/>
</dbReference>
<accession>A0A4V0YDH2</accession>
<keyword evidence="2" id="KW-0813">Transport</keyword>
<evidence type="ECO:0000256" key="2">
    <source>
        <dbReference type="ARBA" id="ARBA00022448"/>
    </source>
</evidence>
<dbReference type="InterPro" id="IPR000914">
    <property type="entry name" value="SBP_5_dom"/>
</dbReference>
<dbReference type="EMBL" id="CP035494">
    <property type="protein sequence ID" value="QAY60701.1"/>
    <property type="molecule type" value="Genomic_DNA"/>
</dbReference>
<proteinExistence type="inferred from homology"/>
<name>A0A4V0YDH2_9MICO</name>
<dbReference type="KEGG" id="mprt:ET475_12380"/>
<reference evidence="6 7" key="1">
    <citation type="submission" date="2019-01" db="EMBL/GenBank/DDBJ databases">
        <title>Genome sequencing of strain DFW100M-13.</title>
        <authorList>
            <person name="Heo J."/>
            <person name="Kim S.-J."/>
            <person name="Kim J.-S."/>
            <person name="Hong S.-B."/>
            <person name="Kwon S.-W."/>
        </authorList>
    </citation>
    <scope>NUCLEOTIDE SEQUENCE [LARGE SCALE GENOMIC DNA]</scope>
    <source>
        <strain evidence="6 7">DFW100M-13</strain>
    </source>
</reference>
<protein>
    <submittedName>
        <fullName evidence="6">ABC transporter substrate-binding protein</fullName>
    </submittedName>
</protein>
<evidence type="ECO:0000256" key="1">
    <source>
        <dbReference type="ARBA" id="ARBA00005695"/>
    </source>
</evidence>
<dbReference type="PANTHER" id="PTHR30290">
    <property type="entry name" value="PERIPLASMIC BINDING COMPONENT OF ABC TRANSPORTER"/>
    <property type="match status" value="1"/>
</dbReference>
<evidence type="ECO:0000313" key="7">
    <source>
        <dbReference type="Proteomes" id="UP000293995"/>
    </source>
</evidence>
<dbReference type="InterPro" id="IPR039424">
    <property type="entry name" value="SBP_5"/>
</dbReference>
<sequence>MHRRTLAVAAALVTAAALALTGCTGGGQAPTSTGTPDPNASVAIRLVLEPSNLDIRQTSGAALDQILMDNVYQGLVSRTPDQKIVPSLASEYQVSDDRLTYTFTLREGVTFDDGQKLTADDVVWSLEQHRTQKGWADAGRLARVKSVTAKDQTITVTLKEPDSQLLWNLSGRAGVILKKDDTIDYKTQANGTGPFTLGSWKQGDSITFERNDDYWGDAAKVKEVVFDYIPDNQAALNAAQAGEVDVVTGFDANLKDQIEANGDYKLVLGKSTDKGTLAMNSTDKWLKDKRVRQAIRQAIDHDAVIKALGSGQTMYGPIPELDPGYEDLSSVAPYDPDAAKALLKEAGASDITLTLTIYNGYGTTIPQILVSDLNAVGITLKVNAVEFPTWLNDVYVNHDYQLSFVLHTEARDFENWANPDYYFTYDNPKVQELYQDSLSASSDDEAAGYLQQAARIVSEDMAADWVYNGASVVAVGTNITGMPSVNVNERLNLAEIAKSSQ</sequence>
<dbReference type="PROSITE" id="PS51257">
    <property type="entry name" value="PROKAR_LIPOPROTEIN"/>
    <property type="match status" value="1"/>
</dbReference>
<feature type="signal peptide" evidence="4">
    <location>
        <begin position="1"/>
        <end position="19"/>
    </location>
</feature>
<dbReference type="GO" id="GO:1904680">
    <property type="term" value="F:peptide transmembrane transporter activity"/>
    <property type="evidence" value="ECO:0007669"/>
    <property type="project" value="TreeGrafter"/>
</dbReference>
<dbReference type="PIRSF" id="PIRSF002741">
    <property type="entry name" value="MppA"/>
    <property type="match status" value="1"/>
</dbReference>
<evidence type="ECO:0000256" key="3">
    <source>
        <dbReference type="ARBA" id="ARBA00022729"/>
    </source>
</evidence>
<organism evidence="6 7">
    <name type="scientific">Microbacterium protaetiae</name>
    <dbReference type="NCBI Taxonomy" id="2509458"/>
    <lineage>
        <taxon>Bacteria</taxon>
        <taxon>Bacillati</taxon>
        <taxon>Actinomycetota</taxon>
        <taxon>Actinomycetes</taxon>
        <taxon>Micrococcales</taxon>
        <taxon>Microbacteriaceae</taxon>
        <taxon>Microbacterium</taxon>
    </lineage>
</organism>
<dbReference type="AlphaFoldDB" id="A0A4V0YDH2"/>
<dbReference type="GO" id="GO:0015833">
    <property type="term" value="P:peptide transport"/>
    <property type="evidence" value="ECO:0007669"/>
    <property type="project" value="TreeGrafter"/>
</dbReference>
<feature type="chain" id="PRO_5039341696" evidence="4">
    <location>
        <begin position="20"/>
        <end position="501"/>
    </location>
</feature>
<evidence type="ECO:0000259" key="5">
    <source>
        <dbReference type="Pfam" id="PF00496"/>
    </source>
</evidence>
<dbReference type="Proteomes" id="UP000293995">
    <property type="component" value="Chromosome"/>
</dbReference>